<name>A0ABR1ELY6_NECAM</name>
<proteinExistence type="predicted"/>
<dbReference type="EMBL" id="JAVFWL010000006">
    <property type="protein sequence ID" value="KAK6763654.1"/>
    <property type="molecule type" value="Genomic_DNA"/>
</dbReference>
<organism evidence="1 2">
    <name type="scientific">Necator americanus</name>
    <name type="common">Human hookworm</name>
    <dbReference type="NCBI Taxonomy" id="51031"/>
    <lineage>
        <taxon>Eukaryota</taxon>
        <taxon>Metazoa</taxon>
        <taxon>Ecdysozoa</taxon>
        <taxon>Nematoda</taxon>
        <taxon>Chromadorea</taxon>
        <taxon>Rhabditida</taxon>
        <taxon>Rhabditina</taxon>
        <taxon>Rhabditomorpha</taxon>
        <taxon>Strongyloidea</taxon>
        <taxon>Ancylostomatidae</taxon>
        <taxon>Bunostominae</taxon>
        <taxon>Necator</taxon>
    </lineage>
</organism>
<dbReference type="Proteomes" id="UP001303046">
    <property type="component" value="Unassembled WGS sequence"/>
</dbReference>
<reference evidence="1 2" key="1">
    <citation type="submission" date="2023-08" db="EMBL/GenBank/DDBJ databases">
        <title>A Necator americanus chromosomal reference genome.</title>
        <authorList>
            <person name="Ilik V."/>
            <person name="Petrzelkova K.J."/>
            <person name="Pardy F."/>
            <person name="Fuh T."/>
            <person name="Niatou-Singa F.S."/>
            <person name="Gouil Q."/>
            <person name="Baker L."/>
            <person name="Ritchie M.E."/>
            <person name="Jex A.R."/>
            <person name="Gazzola D."/>
            <person name="Li H."/>
            <person name="Toshio Fujiwara R."/>
            <person name="Zhan B."/>
            <person name="Aroian R.V."/>
            <person name="Pafco B."/>
            <person name="Schwarz E.M."/>
        </authorList>
    </citation>
    <scope>NUCLEOTIDE SEQUENCE [LARGE SCALE GENOMIC DNA]</scope>
    <source>
        <strain evidence="1 2">Aroian</strain>
        <tissue evidence="1">Whole animal</tissue>
    </source>
</reference>
<evidence type="ECO:0000313" key="1">
    <source>
        <dbReference type="EMBL" id="KAK6763654.1"/>
    </source>
</evidence>
<keyword evidence="2" id="KW-1185">Reference proteome</keyword>
<sequence>MIFEVYLSLETWYHLCLICAPVFFDMPERGPAILPYRVPYRSCAKDAQWLFLSQGTRKASYLSLQDFVKSPSKKDVSTTSDHRVGDRFTRFIKFDQFACRFA</sequence>
<comment type="caution">
    <text evidence="1">The sequence shown here is derived from an EMBL/GenBank/DDBJ whole genome shotgun (WGS) entry which is preliminary data.</text>
</comment>
<gene>
    <name evidence="1" type="primary">Necator_chrX.g24269</name>
    <name evidence="1" type="ORF">RB195_024104</name>
</gene>
<evidence type="ECO:0000313" key="2">
    <source>
        <dbReference type="Proteomes" id="UP001303046"/>
    </source>
</evidence>
<protein>
    <submittedName>
        <fullName evidence="1">Uncharacterized protein</fullName>
    </submittedName>
</protein>
<accession>A0ABR1ELY6</accession>